<dbReference type="STRING" id="10181.G5BXT6"/>
<dbReference type="PROSITE" id="PS00134">
    <property type="entry name" value="TRYPSIN_HIS"/>
    <property type="match status" value="1"/>
</dbReference>
<dbReference type="FunFam" id="2.40.10.10:FF:000004">
    <property type="entry name" value="Tryptase gamma 1"/>
    <property type="match status" value="1"/>
</dbReference>
<dbReference type="InterPro" id="IPR018114">
    <property type="entry name" value="TRYPSIN_HIS"/>
</dbReference>
<dbReference type="AlphaFoldDB" id="G5BXT6"/>
<dbReference type="MEROPS" id="S01.145"/>
<evidence type="ECO:0000256" key="3">
    <source>
        <dbReference type="ARBA" id="ARBA00022801"/>
    </source>
</evidence>
<evidence type="ECO:0000256" key="6">
    <source>
        <dbReference type="ARBA" id="ARBA00023180"/>
    </source>
</evidence>
<evidence type="ECO:0000259" key="7">
    <source>
        <dbReference type="PROSITE" id="PS50240"/>
    </source>
</evidence>
<dbReference type="PROSITE" id="PS50240">
    <property type="entry name" value="TRYPSIN_DOM"/>
    <property type="match status" value="1"/>
</dbReference>
<sequence length="196" mass="22117">MSDPRPGRELAGIIGGCAVSAWRFLWQVSLHMSSHWWEHICGGLLIHPQWVLTAAHCVEPQELEACTFRVQVGQLRLYEDDRLVKVAQIIHHPKYNESLSAQGGEDIDLLRLEAPVALSERIHPVFLPEASLRVSQGKTCWVTGWGNIWEFESLPPPYHLQAVAVPIVENEACDQRYQNFLDSAGRVIKDDTLCAM</sequence>
<evidence type="ECO:0000256" key="5">
    <source>
        <dbReference type="ARBA" id="ARBA00023157"/>
    </source>
</evidence>
<dbReference type="eggNOG" id="KOG3627">
    <property type="taxonomic scope" value="Eukaryota"/>
</dbReference>
<dbReference type="InterPro" id="IPR001314">
    <property type="entry name" value="Peptidase_S1A"/>
</dbReference>
<dbReference type="SUPFAM" id="SSF50494">
    <property type="entry name" value="Trypsin-like serine proteases"/>
    <property type="match status" value="1"/>
</dbReference>
<evidence type="ECO:0000256" key="4">
    <source>
        <dbReference type="ARBA" id="ARBA00022825"/>
    </source>
</evidence>
<dbReference type="SMART" id="SM00020">
    <property type="entry name" value="Tryp_SPc"/>
    <property type="match status" value="1"/>
</dbReference>
<dbReference type="Proteomes" id="UP000006813">
    <property type="component" value="Unassembled WGS sequence"/>
</dbReference>
<dbReference type="InterPro" id="IPR009003">
    <property type="entry name" value="Peptidase_S1_PA"/>
</dbReference>
<keyword evidence="6" id="KW-0325">Glycoprotein</keyword>
<dbReference type="CDD" id="cd00190">
    <property type="entry name" value="Tryp_SPc"/>
    <property type="match status" value="1"/>
</dbReference>
<organism evidence="8 9">
    <name type="scientific">Heterocephalus glaber</name>
    <name type="common">Naked mole rat</name>
    <dbReference type="NCBI Taxonomy" id="10181"/>
    <lineage>
        <taxon>Eukaryota</taxon>
        <taxon>Metazoa</taxon>
        <taxon>Chordata</taxon>
        <taxon>Craniata</taxon>
        <taxon>Vertebrata</taxon>
        <taxon>Euteleostomi</taxon>
        <taxon>Mammalia</taxon>
        <taxon>Eutheria</taxon>
        <taxon>Euarchontoglires</taxon>
        <taxon>Glires</taxon>
        <taxon>Rodentia</taxon>
        <taxon>Hystricomorpha</taxon>
        <taxon>Bathyergidae</taxon>
        <taxon>Heterocephalus</taxon>
    </lineage>
</organism>
<keyword evidence="4" id="KW-0720">Serine protease</keyword>
<protein>
    <submittedName>
        <fullName evidence="8">Mastin</fullName>
    </submittedName>
</protein>
<dbReference type="GO" id="GO:0006508">
    <property type="term" value="P:proteolysis"/>
    <property type="evidence" value="ECO:0007669"/>
    <property type="project" value="UniProtKB-KW"/>
</dbReference>
<gene>
    <name evidence="8" type="ORF">GW7_12953</name>
</gene>
<keyword evidence="1" id="KW-0645">Protease</keyword>
<keyword evidence="3" id="KW-0378">Hydrolase</keyword>
<evidence type="ECO:0000256" key="1">
    <source>
        <dbReference type="ARBA" id="ARBA00022670"/>
    </source>
</evidence>
<evidence type="ECO:0000313" key="9">
    <source>
        <dbReference type="Proteomes" id="UP000006813"/>
    </source>
</evidence>
<dbReference type="PANTHER" id="PTHR24253:SF144">
    <property type="entry name" value="CHYMOTRYPSIN-LIKE PROTEASE CTRL-1-RELATED"/>
    <property type="match status" value="1"/>
</dbReference>
<dbReference type="InterPro" id="IPR001254">
    <property type="entry name" value="Trypsin_dom"/>
</dbReference>
<dbReference type="PRINTS" id="PR00722">
    <property type="entry name" value="CHYMOTRYPSIN"/>
</dbReference>
<reference evidence="8 9" key="1">
    <citation type="journal article" date="2011" name="Nature">
        <title>Genome sequencing reveals insights into physiology and longevity of the naked mole rat.</title>
        <authorList>
            <person name="Kim E.B."/>
            <person name="Fang X."/>
            <person name="Fushan A.A."/>
            <person name="Huang Z."/>
            <person name="Lobanov A.V."/>
            <person name="Han L."/>
            <person name="Marino S.M."/>
            <person name="Sun X."/>
            <person name="Turanov A.A."/>
            <person name="Yang P."/>
            <person name="Yim S.H."/>
            <person name="Zhao X."/>
            <person name="Kasaikina M.V."/>
            <person name="Stoletzki N."/>
            <person name="Peng C."/>
            <person name="Polak P."/>
            <person name="Xiong Z."/>
            <person name="Kiezun A."/>
            <person name="Zhu Y."/>
            <person name="Chen Y."/>
            <person name="Kryukov G.V."/>
            <person name="Zhang Q."/>
            <person name="Peshkin L."/>
            <person name="Yang L."/>
            <person name="Bronson R.T."/>
            <person name="Buffenstein R."/>
            <person name="Wang B."/>
            <person name="Han C."/>
            <person name="Li Q."/>
            <person name="Chen L."/>
            <person name="Zhao W."/>
            <person name="Sunyaev S.R."/>
            <person name="Park T.J."/>
            <person name="Zhang G."/>
            <person name="Wang J."/>
            <person name="Gladyshev V.N."/>
        </authorList>
    </citation>
    <scope>NUCLEOTIDE SEQUENCE [LARGE SCALE GENOMIC DNA]</scope>
</reference>
<dbReference type="InParanoid" id="G5BXT6"/>
<dbReference type="InterPro" id="IPR043504">
    <property type="entry name" value="Peptidase_S1_PA_chymotrypsin"/>
</dbReference>
<accession>G5BXT6</accession>
<proteinExistence type="predicted"/>
<dbReference type="Pfam" id="PF00089">
    <property type="entry name" value="Trypsin"/>
    <property type="match status" value="1"/>
</dbReference>
<name>G5BXT6_HETGA</name>
<dbReference type="PANTHER" id="PTHR24253">
    <property type="entry name" value="TRANSMEMBRANE PROTEASE SERINE"/>
    <property type="match status" value="1"/>
</dbReference>
<dbReference type="GO" id="GO:0004252">
    <property type="term" value="F:serine-type endopeptidase activity"/>
    <property type="evidence" value="ECO:0007669"/>
    <property type="project" value="InterPro"/>
</dbReference>
<evidence type="ECO:0000256" key="2">
    <source>
        <dbReference type="ARBA" id="ARBA00022729"/>
    </source>
</evidence>
<evidence type="ECO:0000313" key="8">
    <source>
        <dbReference type="EMBL" id="EHB14097.1"/>
    </source>
</evidence>
<feature type="domain" description="Peptidase S1" evidence="7">
    <location>
        <begin position="13"/>
        <end position="196"/>
    </location>
</feature>
<keyword evidence="5" id="KW-1015">Disulfide bond</keyword>
<dbReference type="EMBL" id="JH172427">
    <property type="protein sequence ID" value="EHB14097.1"/>
    <property type="molecule type" value="Genomic_DNA"/>
</dbReference>
<dbReference type="Gene3D" id="2.40.10.10">
    <property type="entry name" value="Trypsin-like serine proteases"/>
    <property type="match status" value="2"/>
</dbReference>
<keyword evidence="2" id="KW-0732">Signal</keyword>